<dbReference type="EMBL" id="JALIDZ010000005">
    <property type="protein sequence ID" value="MCT8972634.1"/>
    <property type="molecule type" value="Genomic_DNA"/>
</dbReference>
<evidence type="ECO:0008006" key="4">
    <source>
        <dbReference type="Google" id="ProtNLM"/>
    </source>
</evidence>
<protein>
    <recommendedName>
        <fullName evidence="4">Lipoprotein</fullName>
    </recommendedName>
</protein>
<dbReference type="PROSITE" id="PS51257">
    <property type="entry name" value="PROKAR_LIPOPROTEIN"/>
    <property type="match status" value="1"/>
</dbReference>
<comment type="caution">
    <text evidence="2">The sequence shown here is derived from an EMBL/GenBank/DDBJ whole genome shotgun (WGS) entry which is preliminary data.</text>
</comment>
<keyword evidence="3" id="KW-1185">Reference proteome</keyword>
<sequence length="188" mass="19553">MRLIVIVLAAGLAAACEGPRPSYTQLGTQLGASPDAVETAIPQSGDSAATPADGSDGDAAPPQEMAVATLPQAPRAAPAPAPAVERPHHIELTAMRIDPDPSVGASVPVSLSYAGDHAPDVKRVCFLWSGDGPYCWDFLSVDAQARQINTGLTMKEAKAYTIAGYVEYQTAGRLYKSNTLSARVTAHP</sequence>
<evidence type="ECO:0000256" key="1">
    <source>
        <dbReference type="SAM" id="MobiDB-lite"/>
    </source>
</evidence>
<reference evidence="2 3" key="1">
    <citation type="submission" date="2022-04" db="EMBL/GenBank/DDBJ databases">
        <authorList>
            <person name="Ye Y.-Q."/>
            <person name="Du Z.-J."/>
        </authorList>
    </citation>
    <scope>NUCLEOTIDE SEQUENCE [LARGE SCALE GENOMIC DNA]</scope>
    <source>
        <strain evidence="2 3">A6E488</strain>
    </source>
</reference>
<organism evidence="2 3">
    <name type="scientific">Microbaculum marinisediminis</name>
    <dbReference type="NCBI Taxonomy" id="2931392"/>
    <lineage>
        <taxon>Bacteria</taxon>
        <taxon>Pseudomonadati</taxon>
        <taxon>Pseudomonadota</taxon>
        <taxon>Alphaproteobacteria</taxon>
        <taxon>Hyphomicrobiales</taxon>
        <taxon>Tepidamorphaceae</taxon>
        <taxon>Microbaculum</taxon>
    </lineage>
</organism>
<dbReference type="AlphaFoldDB" id="A0AAW5R202"/>
<feature type="region of interest" description="Disordered" evidence="1">
    <location>
        <begin position="38"/>
        <end position="62"/>
    </location>
</feature>
<gene>
    <name evidence="2" type="ORF">MUB46_12270</name>
</gene>
<name>A0AAW5R202_9HYPH</name>
<dbReference type="RefSeq" id="WP_261616210.1">
    <property type="nucleotide sequence ID" value="NZ_JALIDZ010000005.1"/>
</dbReference>
<dbReference type="Proteomes" id="UP001320898">
    <property type="component" value="Unassembled WGS sequence"/>
</dbReference>
<accession>A0AAW5R202</accession>
<evidence type="ECO:0000313" key="3">
    <source>
        <dbReference type="Proteomes" id="UP001320898"/>
    </source>
</evidence>
<evidence type="ECO:0000313" key="2">
    <source>
        <dbReference type="EMBL" id="MCT8972634.1"/>
    </source>
</evidence>
<proteinExistence type="predicted"/>